<reference evidence="3" key="1">
    <citation type="journal article" date="2019" name="J. Virol.">
        <title>Medusavirus, a novel large DNA virus discovered from hot spring water.</title>
        <authorList>
            <person name="Yoshikawa G."/>
            <person name="Blanc-Mathieu R."/>
            <person name="Song C."/>
            <person name="Kayama Y."/>
            <person name="Mochizuki T."/>
            <person name="Murata K."/>
            <person name="Ogata H."/>
            <person name="Takemura M."/>
        </authorList>
    </citation>
    <scope>NUCLEOTIDE SEQUENCE [LARGE SCALE GENOMIC DNA]</scope>
</reference>
<evidence type="ECO:0000256" key="1">
    <source>
        <dbReference type="SAM" id="MobiDB-lite"/>
    </source>
</evidence>
<dbReference type="EMBL" id="AP018495">
    <property type="protein sequence ID" value="BBI30203.1"/>
    <property type="molecule type" value="Genomic_DNA"/>
</dbReference>
<organism evidence="2 3">
    <name type="scientific">Acanthamoeba castellanii medusavirus J1</name>
    <dbReference type="NCBI Taxonomy" id="3114988"/>
    <lineage>
        <taxon>Viruses</taxon>
        <taxon>Varidnaviria</taxon>
        <taxon>Bamfordvirae</taxon>
        <taxon>Nucleocytoviricota</taxon>
        <taxon>Megaviricetes</taxon>
        <taxon>Mamonoviridae</taxon>
        <taxon>Medusavirus</taxon>
        <taxon>Medusavirus medusae</taxon>
    </lineage>
</organism>
<name>A0A3T1CWK1_9VIRU</name>
<evidence type="ECO:0000313" key="3">
    <source>
        <dbReference type="Proteomes" id="UP001161669"/>
    </source>
</evidence>
<evidence type="ECO:0000313" key="2">
    <source>
        <dbReference type="EMBL" id="BBI30203.1"/>
    </source>
</evidence>
<keyword evidence="3" id="KW-1185">Reference proteome</keyword>
<dbReference type="KEGG" id="vg:80540555"/>
<protein>
    <submittedName>
        <fullName evidence="2">Uncharacterized protein</fullName>
    </submittedName>
</protein>
<feature type="region of interest" description="Disordered" evidence="1">
    <location>
        <begin position="1"/>
        <end position="22"/>
    </location>
</feature>
<accession>A0A3T1CWK1</accession>
<sequence length="187" mass="19841">MSVFRFANSDQPEHGAPFGQAQPGMFVDPSISCQGDFNQSFTGSYVPAERYARGWEADSHVGTSCQRKALTDFSEAGRADMMPGASGMSSRSLDALGGRVPYGGPFQFAGAGAAPIDRRDPFAGVVIPAARPSGYLDGVMGTQEFLTVNYNQSRDLRGDIPVTIRETPTGASMSTQGGHSMVVAYRT</sequence>
<dbReference type="Proteomes" id="UP001161669">
    <property type="component" value="Segment"/>
</dbReference>
<proteinExistence type="predicted"/>